<dbReference type="EMBL" id="LR881466">
    <property type="protein sequence ID" value="CAD5314651.1"/>
    <property type="molecule type" value="Genomic_DNA"/>
</dbReference>
<evidence type="ECO:0000313" key="2">
    <source>
        <dbReference type="EMBL" id="CAD5314651.1"/>
    </source>
</evidence>
<proteinExistence type="predicted"/>
<feature type="compositionally biased region" description="Low complexity" evidence="1">
    <location>
        <begin position="53"/>
        <end position="62"/>
    </location>
</feature>
<name>A0A7G2DYE1_ARATH</name>
<feature type="compositionally biased region" description="Polar residues" evidence="1">
    <location>
        <begin position="20"/>
        <end position="39"/>
    </location>
</feature>
<evidence type="ECO:0000256" key="1">
    <source>
        <dbReference type="SAM" id="MobiDB-lite"/>
    </source>
</evidence>
<dbReference type="AlphaFoldDB" id="A0A7G2DYE1"/>
<gene>
    <name evidence="2" type="ORF">AT9943_LOCUS3075</name>
</gene>
<organism evidence="2 3">
    <name type="scientific">Arabidopsis thaliana</name>
    <name type="common">Mouse-ear cress</name>
    <dbReference type="NCBI Taxonomy" id="3702"/>
    <lineage>
        <taxon>Eukaryota</taxon>
        <taxon>Viridiplantae</taxon>
        <taxon>Streptophyta</taxon>
        <taxon>Embryophyta</taxon>
        <taxon>Tracheophyta</taxon>
        <taxon>Spermatophyta</taxon>
        <taxon>Magnoliopsida</taxon>
        <taxon>eudicotyledons</taxon>
        <taxon>Gunneridae</taxon>
        <taxon>Pentapetalae</taxon>
        <taxon>rosids</taxon>
        <taxon>malvids</taxon>
        <taxon>Brassicales</taxon>
        <taxon>Brassicaceae</taxon>
        <taxon>Camelineae</taxon>
        <taxon>Arabidopsis</taxon>
    </lineage>
</organism>
<feature type="region of interest" description="Disordered" evidence="1">
    <location>
        <begin position="1"/>
        <end position="62"/>
    </location>
</feature>
<evidence type="ECO:0000313" key="3">
    <source>
        <dbReference type="Proteomes" id="UP000516314"/>
    </source>
</evidence>
<feature type="compositionally biased region" description="Low complexity" evidence="1">
    <location>
        <begin position="1"/>
        <end position="19"/>
    </location>
</feature>
<dbReference type="Proteomes" id="UP000516314">
    <property type="component" value="Chromosome 1"/>
</dbReference>
<accession>A0A7G2DYE1</accession>
<protein>
    <submittedName>
        <fullName evidence="2">(thale cress) hypothetical protein</fullName>
    </submittedName>
</protein>
<reference evidence="2 3" key="1">
    <citation type="submission" date="2020-09" db="EMBL/GenBank/DDBJ databases">
        <authorList>
            <person name="Ashkenazy H."/>
        </authorList>
    </citation>
    <scope>NUCLEOTIDE SEQUENCE [LARGE SCALE GENOMIC DNA]</scope>
    <source>
        <strain evidence="3">cv. Cdm-0</strain>
    </source>
</reference>
<sequence>MSQWNSPSSHGSVPLSSVLNTVQRDVSTTSQLHNSSNISARRRQMSKGIPLRSQIPSASPMSSISMACSTPFVLRDITNSSVGPYGRMGGTPLTCPETEKDREKAKESINDSECLTKEQSLCVNTSRLNMPRKSLHIDFARASSESNAEEMYDEMNGINLNEEEELEQNYDISSSEDDGSPIRIQRMDLDEAQDMGTCPSVLSNEVIAIEQALQGSIGQKSK</sequence>